<dbReference type="GeneID" id="65557423"/>
<proteinExistence type="predicted"/>
<accession>A0A8F5C219</accession>
<protein>
    <submittedName>
        <fullName evidence="1">Uncharacterized protein</fullName>
    </submittedName>
</protein>
<dbReference type="EMBL" id="CP077713">
    <property type="protein sequence ID" value="QXJ35530.1"/>
    <property type="molecule type" value="Genomic_DNA"/>
</dbReference>
<gene>
    <name evidence="1" type="ORF">J5U22_02077</name>
</gene>
<organism evidence="1 2">
    <name type="scientific">Saccharolobus shibatae</name>
    <dbReference type="NCBI Taxonomy" id="2286"/>
    <lineage>
        <taxon>Archaea</taxon>
        <taxon>Thermoproteota</taxon>
        <taxon>Thermoprotei</taxon>
        <taxon>Sulfolobales</taxon>
        <taxon>Sulfolobaceae</taxon>
        <taxon>Saccharolobus</taxon>
    </lineage>
</organism>
<sequence>MSEVSASGFTGAFTIRTFSELDLYAVAGRLVGLGYEVAQIKLSGNTGYVYIPINENGAFAKKNYADVYYQPRTFTVVSEEFGNFQLASGELVRVLSESGLSNINYAELNVNFERTLPCVNATYNSWDIRGFSFSRGELDSKNYEQVSISRINDKLCRYLITIYDRGDYENIAREISMLKSKMDSITDFLLEGYKLLNNKFLSNKENNM</sequence>
<evidence type="ECO:0000313" key="1">
    <source>
        <dbReference type="EMBL" id="QXJ35530.1"/>
    </source>
</evidence>
<dbReference type="AlphaFoldDB" id="A0A8F5C219"/>
<evidence type="ECO:0000313" key="2">
    <source>
        <dbReference type="Proteomes" id="UP000694036"/>
    </source>
</evidence>
<name>A0A8F5C219_9CREN</name>
<dbReference type="RefSeq" id="WP_218258070.1">
    <property type="nucleotide sequence ID" value="NZ_CP077713.1"/>
</dbReference>
<reference evidence="1 2" key="1">
    <citation type="journal article" date="2021" name="Environ. Microbiol.">
        <title>New insights into the diversity and evolution of the archaeal mobilome from three complete genomes of Saccharolobus shibatae.</title>
        <authorList>
            <person name="Medvedeva S."/>
            <person name="Brandt D."/>
            <person name="Cvirkaite-Krupovic V."/>
            <person name="Liu Y."/>
            <person name="Severinov K."/>
            <person name="Ishino S."/>
            <person name="Ishino Y."/>
            <person name="Prangishvili D."/>
            <person name="Kalinowski J."/>
            <person name="Krupovic M."/>
        </authorList>
    </citation>
    <scope>NUCLEOTIDE SEQUENCE [LARGE SCALE GENOMIC DNA]</scope>
    <source>
        <strain evidence="1 2">S38A</strain>
    </source>
</reference>
<keyword evidence="2" id="KW-1185">Reference proteome</keyword>
<dbReference type="Proteomes" id="UP000694036">
    <property type="component" value="Chromosome"/>
</dbReference>